<name>A0ABR1PG26_DIAER</name>
<keyword evidence="4 8" id="KW-0378">Hydrolase</keyword>
<dbReference type="SUPFAM" id="SSF52151">
    <property type="entry name" value="FabD/lysophospholipase-like"/>
    <property type="match status" value="1"/>
</dbReference>
<dbReference type="PROSITE" id="PS51210">
    <property type="entry name" value="PLA2C"/>
    <property type="match status" value="1"/>
</dbReference>
<reference evidence="11 12" key="1">
    <citation type="submission" date="2024-02" db="EMBL/GenBank/DDBJ databases">
        <title>De novo assembly and annotation of 12 fungi associated with fruit tree decline syndrome in Ontario, Canada.</title>
        <authorList>
            <person name="Sulman M."/>
            <person name="Ellouze W."/>
            <person name="Ilyukhin E."/>
        </authorList>
    </citation>
    <scope>NUCLEOTIDE SEQUENCE [LARGE SCALE GENOMIC DNA]</scope>
    <source>
        <strain evidence="11 12">M169</strain>
    </source>
</reference>
<dbReference type="InterPro" id="IPR016035">
    <property type="entry name" value="Acyl_Trfase/lysoPLipase"/>
</dbReference>
<protein>
    <recommendedName>
        <fullName evidence="2 9">Lysophospholipase</fullName>
        <ecNumber evidence="2 9">3.1.1.5</ecNumber>
    </recommendedName>
</protein>
<accession>A0ABR1PG26</accession>
<evidence type="ECO:0000256" key="9">
    <source>
        <dbReference type="RuleBase" id="RU362103"/>
    </source>
</evidence>
<dbReference type="PANTHER" id="PTHR10728:SF33">
    <property type="entry name" value="LYSOPHOSPHOLIPASE 1-RELATED"/>
    <property type="match status" value="1"/>
</dbReference>
<dbReference type="Gene3D" id="3.40.1090.10">
    <property type="entry name" value="Cytosolic phospholipase A2 catalytic domain"/>
    <property type="match status" value="1"/>
</dbReference>
<evidence type="ECO:0000256" key="2">
    <source>
        <dbReference type="ARBA" id="ARBA00013274"/>
    </source>
</evidence>
<evidence type="ECO:0000256" key="4">
    <source>
        <dbReference type="ARBA" id="ARBA00022801"/>
    </source>
</evidence>
<organism evidence="11 12">
    <name type="scientific">Diaporthe eres</name>
    <name type="common">Phomopsis oblonga</name>
    <dbReference type="NCBI Taxonomy" id="83184"/>
    <lineage>
        <taxon>Eukaryota</taxon>
        <taxon>Fungi</taxon>
        <taxon>Dikarya</taxon>
        <taxon>Ascomycota</taxon>
        <taxon>Pezizomycotina</taxon>
        <taxon>Sordariomycetes</taxon>
        <taxon>Sordariomycetidae</taxon>
        <taxon>Diaporthales</taxon>
        <taxon>Diaporthaceae</taxon>
        <taxon>Diaporthe</taxon>
        <taxon>Diaporthe eres species complex</taxon>
    </lineage>
</organism>
<evidence type="ECO:0000256" key="8">
    <source>
        <dbReference type="PROSITE-ProRule" id="PRU00555"/>
    </source>
</evidence>
<comment type="caution">
    <text evidence="11">The sequence shown here is derived from an EMBL/GenBank/DDBJ whole genome shotgun (WGS) entry which is preliminary data.</text>
</comment>
<comment type="similarity">
    <text evidence="1 9">Belongs to the lysophospholipase family.</text>
</comment>
<dbReference type="Pfam" id="PF01735">
    <property type="entry name" value="PLA2_B"/>
    <property type="match status" value="1"/>
</dbReference>
<keyword evidence="5 8" id="KW-0442">Lipid degradation</keyword>
<feature type="signal peptide" evidence="9">
    <location>
        <begin position="1"/>
        <end position="23"/>
    </location>
</feature>
<feature type="domain" description="PLA2c" evidence="10">
    <location>
        <begin position="54"/>
        <end position="606"/>
    </location>
</feature>
<evidence type="ECO:0000313" key="12">
    <source>
        <dbReference type="Proteomes" id="UP001430848"/>
    </source>
</evidence>
<evidence type="ECO:0000313" key="11">
    <source>
        <dbReference type="EMBL" id="KAK7735849.1"/>
    </source>
</evidence>
<evidence type="ECO:0000256" key="6">
    <source>
        <dbReference type="ARBA" id="ARBA00023098"/>
    </source>
</evidence>
<sequence length="653" mass="68263">MAPTTMQLVACLLSATSISLTAANSIPLRERALLEVARALPNAVSGGYAPAVVNCPSSRPTIRSAATLSQDETDWLSKRRAATVQPMADFIERAKISGFNGADYINNLSNNVSALPNIGIAMSGGGYRALMNGAGFIAAADDRTPGSTDTGGIGGLLQATTYVAGLSGAGWLVGSLYSNNFTTVVDLMDGSSGSAVWDFENSIFEGPKEGIAVISTVSYWSDVRDAVTSKADAGFQTSVTDYWGRALSYQLINDTDGGPAYTWSSFAQDQQLISGSIPMPMIVADGRDPGVAIVSLNATNYEINPWEMGSFDPTVFGFAPTKYLASNFSAGEIPSSGSCVEGFDNAGYMMGTSSSLFNTFLTTNISQYADVPSFVGDALTSILSPLGDDNNDIAQWVPNPFLGWNNATNPNADQSELGLVDGGEDLQNIPISPLLQPIRAVDVIFAVDSSADTPFNWPNATALRATYERSLSPIANGTLFPPVPDANTFINLGLNNRPTFFGCDASNFTLSAGQSVPPLIVYVPNAPYTANSNVSTFTPSYSREEKLGIITNGLNAATQSNSTIDGEWSACVACAVLKRSLDRTNTAIPSTCDNCFGRYCWNGTLATGEPASYEPGFASGNATAGSKSAGPRTGPATSGVLAAGLVAAAWLLV</sequence>
<gene>
    <name evidence="11" type="primary">PLB1</name>
    <name evidence="11" type="ORF">SLS63_003812</name>
</gene>
<evidence type="ECO:0000259" key="10">
    <source>
        <dbReference type="PROSITE" id="PS51210"/>
    </source>
</evidence>
<dbReference type="PANTHER" id="PTHR10728">
    <property type="entry name" value="CYTOSOLIC PHOSPHOLIPASE A2"/>
    <property type="match status" value="1"/>
</dbReference>
<keyword evidence="3 9" id="KW-0732">Signal</keyword>
<evidence type="ECO:0000256" key="5">
    <source>
        <dbReference type="ARBA" id="ARBA00022963"/>
    </source>
</evidence>
<evidence type="ECO:0000256" key="3">
    <source>
        <dbReference type="ARBA" id="ARBA00022729"/>
    </source>
</evidence>
<keyword evidence="7" id="KW-0325">Glycoprotein</keyword>
<keyword evidence="12" id="KW-1185">Reference proteome</keyword>
<dbReference type="InterPro" id="IPR002642">
    <property type="entry name" value="LysoPLipase_cat_dom"/>
</dbReference>
<proteinExistence type="inferred from homology"/>
<dbReference type="SMART" id="SM00022">
    <property type="entry name" value="PLAc"/>
    <property type="match status" value="1"/>
</dbReference>
<dbReference type="EC" id="3.1.1.5" evidence="2 9"/>
<evidence type="ECO:0000256" key="1">
    <source>
        <dbReference type="ARBA" id="ARBA00008780"/>
    </source>
</evidence>
<dbReference type="EMBL" id="JAKNSF020000012">
    <property type="protein sequence ID" value="KAK7735849.1"/>
    <property type="molecule type" value="Genomic_DNA"/>
</dbReference>
<comment type="catalytic activity">
    <reaction evidence="9">
        <text>a 1-acyl-sn-glycero-3-phosphocholine + H2O = sn-glycerol 3-phosphocholine + a fatty acid + H(+)</text>
        <dbReference type="Rhea" id="RHEA:15177"/>
        <dbReference type="ChEBI" id="CHEBI:15377"/>
        <dbReference type="ChEBI" id="CHEBI:15378"/>
        <dbReference type="ChEBI" id="CHEBI:16870"/>
        <dbReference type="ChEBI" id="CHEBI:28868"/>
        <dbReference type="ChEBI" id="CHEBI:58168"/>
        <dbReference type="EC" id="3.1.1.5"/>
    </reaction>
</comment>
<feature type="chain" id="PRO_5044980798" description="Lysophospholipase" evidence="9">
    <location>
        <begin position="24"/>
        <end position="653"/>
    </location>
</feature>
<dbReference type="Proteomes" id="UP001430848">
    <property type="component" value="Unassembled WGS sequence"/>
</dbReference>
<evidence type="ECO:0000256" key="7">
    <source>
        <dbReference type="ARBA" id="ARBA00023180"/>
    </source>
</evidence>
<keyword evidence="6 8" id="KW-0443">Lipid metabolism</keyword>